<comment type="similarity">
    <text evidence="1">Belongs to the aldehyde dehydrogenase family.</text>
</comment>
<dbReference type="Gene3D" id="3.30.200.20">
    <property type="entry name" value="Phosphorylase Kinase, domain 1"/>
    <property type="match status" value="1"/>
</dbReference>
<dbReference type="AlphaFoldDB" id="A0A7R9QUV6"/>
<dbReference type="GO" id="GO:0004672">
    <property type="term" value="F:protein kinase activity"/>
    <property type="evidence" value="ECO:0007669"/>
    <property type="project" value="InterPro"/>
</dbReference>
<dbReference type="SUPFAM" id="SSF56112">
    <property type="entry name" value="Protein kinase-like (PK-like)"/>
    <property type="match status" value="1"/>
</dbReference>
<sequence>MKNIIQLYHHFRYDLKNNKTDISYMVMEFATNGDLKQRLSQRVQETGHPFPEIEAKGHFVEMTNAIQFMHSRGVSHGDLKLVNVLLTIIGGKEVTKLTDFGCARVVFTKDKGLTEKTRAAGTPQYMSPEALRVYIAQNLFRQDLLKHRAKRYNPFRDDCWALGTPLTALYFAKLVKEAGFPPGVVNVLPGQGHVTGAALAEHMDVDMISFTGSTKVAKLVQMMAGKSNMKRVTLETVSKSPFVIFDDADIDWSAMTSHLNVFMSTGTACCTSTKIYVHEAIYDKFVHKCADLCKNRVLGDPFDNRTEQGPQIDEHQFNEVIQYIECGRKEGAKVLTGGKRWGNKGWYIEPTVLSDVTDNMQIAREELTGPVMTILKFRTIDEVIDRINDSYYGLDAGVFTRDTDKAMYFAQAVRTGNVWINHHISITPQIPFGGYKQSGVGREAGKDGLYEFTEIKSIVLKVDQKLS</sequence>
<dbReference type="Pfam" id="PF07714">
    <property type="entry name" value="PK_Tyr_Ser-Thr"/>
    <property type="match status" value="1"/>
</dbReference>
<organism evidence="3">
    <name type="scientific">Oppiella nova</name>
    <dbReference type="NCBI Taxonomy" id="334625"/>
    <lineage>
        <taxon>Eukaryota</taxon>
        <taxon>Metazoa</taxon>
        <taxon>Ecdysozoa</taxon>
        <taxon>Arthropoda</taxon>
        <taxon>Chelicerata</taxon>
        <taxon>Arachnida</taxon>
        <taxon>Acari</taxon>
        <taxon>Acariformes</taxon>
        <taxon>Sarcoptiformes</taxon>
        <taxon>Oribatida</taxon>
        <taxon>Brachypylina</taxon>
        <taxon>Oppioidea</taxon>
        <taxon>Oppiidae</taxon>
        <taxon>Oppiella</taxon>
    </lineage>
</organism>
<dbReference type="Gene3D" id="1.10.510.10">
    <property type="entry name" value="Transferase(Phosphotransferase) domain 1"/>
    <property type="match status" value="1"/>
</dbReference>
<dbReference type="InterPro" id="IPR011009">
    <property type="entry name" value="Kinase-like_dom_sf"/>
</dbReference>
<dbReference type="SUPFAM" id="SSF53720">
    <property type="entry name" value="ALDH-like"/>
    <property type="match status" value="1"/>
</dbReference>
<dbReference type="InterPro" id="IPR008271">
    <property type="entry name" value="Ser/Thr_kinase_AS"/>
</dbReference>
<dbReference type="PROSITE" id="PS00108">
    <property type="entry name" value="PROTEIN_KINASE_ST"/>
    <property type="match status" value="1"/>
</dbReference>
<evidence type="ECO:0000313" key="4">
    <source>
        <dbReference type="Proteomes" id="UP000728032"/>
    </source>
</evidence>
<proteinExistence type="inferred from homology"/>
<dbReference type="PROSITE" id="PS50011">
    <property type="entry name" value="PROTEIN_KINASE_DOM"/>
    <property type="match status" value="1"/>
</dbReference>
<dbReference type="InterPro" id="IPR016163">
    <property type="entry name" value="Ald_DH_C"/>
</dbReference>
<dbReference type="Pfam" id="PF00171">
    <property type="entry name" value="Aldedh"/>
    <property type="match status" value="1"/>
</dbReference>
<dbReference type="EMBL" id="OC928317">
    <property type="protein sequence ID" value="CAD7657687.1"/>
    <property type="molecule type" value="Genomic_DNA"/>
</dbReference>
<feature type="domain" description="Protein kinase" evidence="2">
    <location>
        <begin position="1"/>
        <end position="243"/>
    </location>
</feature>
<dbReference type="InterPro" id="IPR016162">
    <property type="entry name" value="Ald_DH_N"/>
</dbReference>
<dbReference type="InterPro" id="IPR015590">
    <property type="entry name" value="Aldehyde_DH_dom"/>
</dbReference>
<dbReference type="GO" id="GO:0005524">
    <property type="term" value="F:ATP binding"/>
    <property type="evidence" value="ECO:0007669"/>
    <property type="project" value="InterPro"/>
</dbReference>
<evidence type="ECO:0000256" key="1">
    <source>
        <dbReference type="ARBA" id="ARBA00009986"/>
    </source>
</evidence>
<evidence type="ECO:0000313" key="3">
    <source>
        <dbReference type="EMBL" id="CAD7657687.1"/>
    </source>
</evidence>
<dbReference type="Proteomes" id="UP000728032">
    <property type="component" value="Unassembled WGS sequence"/>
</dbReference>
<dbReference type="EMBL" id="CAJPVJ010013492">
    <property type="protein sequence ID" value="CAG2174873.1"/>
    <property type="molecule type" value="Genomic_DNA"/>
</dbReference>
<evidence type="ECO:0000259" key="2">
    <source>
        <dbReference type="PROSITE" id="PS50011"/>
    </source>
</evidence>
<reference evidence="3" key="1">
    <citation type="submission" date="2020-11" db="EMBL/GenBank/DDBJ databases">
        <authorList>
            <person name="Tran Van P."/>
        </authorList>
    </citation>
    <scope>NUCLEOTIDE SEQUENCE</scope>
</reference>
<accession>A0A7R9QUV6</accession>
<dbReference type="InterPro" id="IPR016161">
    <property type="entry name" value="Ald_DH/histidinol_DH"/>
</dbReference>
<dbReference type="FunFam" id="3.40.309.10:FF:000001">
    <property type="entry name" value="Mitochondrial aldehyde dehydrogenase 2"/>
    <property type="match status" value="1"/>
</dbReference>
<name>A0A7R9QUV6_9ACAR</name>
<dbReference type="OrthoDB" id="6500518at2759"/>
<protein>
    <recommendedName>
        <fullName evidence="2">Protein kinase domain-containing protein</fullName>
    </recommendedName>
</protein>
<dbReference type="Gene3D" id="3.40.605.10">
    <property type="entry name" value="Aldehyde Dehydrogenase, Chain A, domain 1"/>
    <property type="match status" value="1"/>
</dbReference>
<dbReference type="Gene3D" id="3.40.309.10">
    <property type="entry name" value="Aldehyde Dehydrogenase, Chain A, domain 2"/>
    <property type="match status" value="1"/>
</dbReference>
<dbReference type="SMART" id="SM00220">
    <property type="entry name" value="S_TKc"/>
    <property type="match status" value="1"/>
</dbReference>
<dbReference type="PANTHER" id="PTHR11699">
    <property type="entry name" value="ALDEHYDE DEHYDROGENASE-RELATED"/>
    <property type="match status" value="1"/>
</dbReference>
<dbReference type="GO" id="GO:0016620">
    <property type="term" value="F:oxidoreductase activity, acting on the aldehyde or oxo group of donors, NAD or NADP as acceptor"/>
    <property type="evidence" value="ECO:0007669"/>
    <property type="project" value="InterPro"/>
</dbReference>
<gene>
    <name evidence="3" type="ORF">ONB1V03_LOCUS14312</name>
</gene>
<dbReference type="InterPro" id="IPR001245">
    <property type="entry name" value="Ser-Thr/Tyr_kinase_cat_dom"/>
</dbReference>
<dbReference type="InterPro" id="IPR000719">
    <property type="entry name" value="Prot_kinase_dom"/>
</dbReference>
<keyword evidence="4" id="KW-1185">Reference proteome</keyword>